<dbReference type="InterPro" id="IPR011009">
    <property type="entry name" value="Kinase-like_dom_sf"/>
</dbReference>
<dbReference type="PANTHER" id="PTHR37542">
    <property type="entry name" value="HELO DOMAIN-CONTAINING PROTEIN-RELATED"/>
    <property type="match status" value="1"/>
</dbReference>
<comment type="caution">
    <text evidence="1">The sequence shown here is derived from an EMBL/GenBank/DDBJ whole genome shotgun (WGS) entry which is preliminary data.</text>
</comment>
<gene>
    <name evidence="1" type="ORF">AJ80_03691</name>
</gene>
<dbReference type="EMBL" id="PDNA01000042">
    <property type="protein sequence ID" value="PGH20123.1"/>
    <property type="molecule type" value="Genomic_DNA"/>
</dbReference>
<evidence type="ECO:0000313" key="2">
    <source>
        <dbReference type="Proteomes" id="UP000224634"/>
    </source>
</evidence>
<evidence type="ECO:0000313" key="1">
    <source>
        <dbReference type="EMBL" id="PGH20123.1"/>
    </source>
</evidence>
<dbReference type="Proteomes" id="UP000224634">
    <property type="component" value="Unassembled WGS sequence"/>
</dbReference>
<dbReference type="OrthoDB" id="4195490at2759"/>
<dbReference type="PANTHER" id="PTHR37542:SF1">
    <property type="entry name" value="PRION-INHIBITION AND PROPAGATION HELO DOMAIN-CONTAINING PROTEIN"/>
    <property type="match status" value="1"/>
</dbReference>
<evidence type="ECO:0008006" key="3">
    <source>
        <dbReference type="Google" id="ProtNLM"/>
    </source>
</evidence>
<dbReference type="AlphaFoldDB" id="A0A2B7YGG3"/>
<sequence>MVESLYGHEEESEDQAVNNGNLAMLFNETKRLSLKKWEYAFYLKQYLNEAMKEVEIWHAMFNPGFFLIARVPLQTVQAVQEVHRAIMEDPRSASSTRPSVFIANEEIDPRRREIPYSSSFVSKHAATGETVIINRITRHPDSDFASLIRDTRNLASVLTVVDPLKFGLLRCAGVLKVTTEAINGYAYLQEPSLSGFEMLFTIPDGLSCCPCSLQYLLHQCAPHPLSERIRLAQNVANAVTFVHTSKFVHKNILPDTILLLEDGESSLGLPFLVGIEKVRPAEGHTLLQGDDGWEKNLYRHPTRQGRQPEDMYVMQHDIYSLGVCLLEIGLWTSFVSWQERENPKSEAIPSGVLDITAELEVRDERRRAWAIKRKLLDLARGRLPAVMGTKYTQIVTLCLTCLDKTGNDFGDEGDFLDEDGILVAVRYIEKVRSCFSNSAWLIFFPMRGRVTDTRAGSKILAQCMR</sequence>
<keyword evidence="2" id="KW-1185">Reference proteome</keyword>
<proteinExistence type="predicted"/>
<name>A0A2B7YGG3_POLH7</name>
<accession>A0A2B7YGG3</accession>
<dbReference type="Gene3D" id="1.10.510.10">
    <property type="entry name" value="Transferase(Phosphotransferase) domain 1"/>
    <property type="match status" value="1"/>
</dbReference>
<reference evidence="1 2" key="1">
    <citation type="submission" date="2017-10" db="EMBL/GenBank/DDBJ databases">
        <title>Comparative genomics in systemic dimorphic fungi from Ajellomycetaceae.</title>
        <authorList>
            <person name="Munoz J.F."/>
            <person name="Mcewen J.G."/>
            <person name="Clay O.K."/>
            <person name="Cuomo C.A."/>
        </authorList>
    </citation>
    <scope>NUCLEOTIDE SEQUENCE [LARGE SCALE GENOMIC DNA]</scope>
    <source>
        <strain evidence="1 2">UAMH7299</strain>
    </source>
</reference>
<dbReference type="STRING" id="1447883.A0A2B7YGG3"/>
<dbReference type="SUPFAM" id="SSF56112">
    <property type="entry name" value="Protein kinase-like (PK-like)"/>
    <property type="match status" value="1"/>
</dbReference>
<organism evidence="1 2">
    <name type="scientific">Polytolypa hystricis (strain UAMH7299)</name>
    <dbReference type="NCBI Taxonomy" id="1447883"/>
    <lineage>
        <taxon>Eukaryota</taxon>
        <taxon>Fungi</taxon>
        <taxon>Dikarya</taxon>
        <taxon>Ascomycota</taxon>
        <taxon>Pezizomycotina</taxon>
        <taxon>Eurotiomycetes</taxon>
        <taxon>Eurotiomycetidae</taxon>
        <taxon>Onygenales</taxon>
        <taxon>Onygenales incertae sedis</taxon>
        <taxon>Polytolypa</taxon>
    </lineage>
</organism>
<protein>
    <recommendedName>
        <fullName evidence="3">Protein kinase domain-containing protein</fullName>
    </recommendedName>
</protein>